<gene>
    <name evidence="3" type="primary">znrf3</name>
    <name evidence="3" type="ORF">SPIL2461_LOCUS22173</name>
</gene>
<comment type="caution">
    <text evidence="3">The sequence shown here is derived from an EMBL/GenBank/DDBJ whole genome shotgun (WGS) entry which is preliminary data.</text>
</comment>
<feature type="region of interest" description="Disordered" evidence="1">
    <location>
        <begin position="1"/>
        <end position="23"/>
    </location>
</feature>
<keyword evidence="2" id="KW-1133">Transmembrane helix</keyword>
<feature type="non-terminal residue" evidence="3">
    <location>
        <position position="307"/>
    </location>
</feature>
<evidence type="ECO:0000313" key="3">
    <source>
        <dbReference type="EMBL" id="CAE7760434.1"/>
    </source>
</evidence>
<sequence length="307" mass="34581">AITESSWHASAEESQEQDNALEVSEEEISHRTKRWTSKEASNSGSMLSITLKDDSLMRATHIGHVLTGCGRYLKAMSLQDHALTVDKAEAMFVKSREVSEIDYFISHCWMDGRLSKVCALWIHSNLAGAFFCSACIAIPAASLRAAGILPVNPNRHVTEVNSVPYALTTGSIAFLCGLAFWHHVPVALGRRHRYFFDKFCVHQADPEIKKKAVASFGAFVLHSRRLLLLWSPTYFTRLWCTLEIAALCKGTSGDDTEDYKLPLDFLPLRLAKVSCSAWLVFTCIYWFLQIWRLMHFVNTSYIDLAVL</sequence>
<protein>
    <submittedName>
        <fullName evidence="3">Znrf3 protein</fullName>
    </submittedName>
</protein>
<proteinExistence type="predicted"/>
<evidence type="ECO:0000313" key="4">
    <source>
        <dbReference type="Proteomes" id="UP000649617"/>
    </source>
</evidence>
<keyword evidence="2" id="KW-0812">Transmembrane</keyword>
<dbReference type="OrthoDB" id="435950at2759"/>
<dbReference type="AlphaFoldDB" id="A0A812Y368"/>
<keyword evidence="2" id="KW-0472">Membrane</keyword>
<dbReference type="Proteomes" id="UP000649617">
    <property type="component" value="Unassembled WGS sequence"/>
</dbReference>
<feature type="transmembrane region" description="Helical" evidence="2">
    <location>
        <begin position="120"/>
        <end position="143"/>
    </location>
</feature>
<reference evidence="3" key="1">
    <citation type="submission" date="2021-02" db="EMBL/GenBank/DDBJ databases">
        <authorList>
            <person name="Dougan E. K."/>
            <person name="Rhodes N."/>
            <person name="Thang M."/>
            <person name="Chan C."/>
        </authorList>
    </citation>
    <scope>NUCLEOTIDE SEQUENCE</scope>
</reference>
<feature type="transmembrane region" description="Helical" evidence="2">
    <location>
        <begin position="270"/>
        <end position="288"/>
    </location>
</feature>
<dbReference type="EMBL" id="CAJNIZ010046993">
    <property type="protein sequence ID" value="CAE7760434.1"/>
    <property type="molecule type" value="Genomic_DNA"/>
</dbReference>
<accession>A0A812Y368</accession>
<evidence type="ECO:0000256" key="1">
    <source>
        <dbReference type="SAM" id="MobiDB-lite"/>
    </source>
</evidence>
<name>A0A812Y368_SYMPI</name>
<keyword evidence="4" id="KW-1185">Reference proteome</keyword>
<feature type="non-terminal residue" evidence="3">
    <location>
        <position position="1"/>
    </location>
</feature>
<organism evidence="3 4">
    <name type="scientific">Symbiodinium pilosum</name>
    <name type="common">Dinoflagellate</name>
    <dbReference type="NCBI Taxonomy" id="2952"/>
    <lineage>
        <taxon>Eukaryota</taxon>
        <taxon>Sar</taxon>
        <taxon>Alveolata</taxon>
        <taxon>Dinophyceae</taxon>
        <taxon>Suessiales</taxon>
        <taxon>Symbiodiniaceae</taxon>
        <taxon>Symbiodinium</taxon>
    </lineage>
</organism>
<feature type="transmembrane region" description="Helical" evidence="2">
    <location>
        <begin position="163"/>
        <end position="184"/>
    </location>
</feature>
<evidence type="ECO:0000256" key="2">
    <source>
        <dbReference type="SAM" id="Phobius"/>
    </source>
</evidence>